<dbReference type="EMBL" id="KI285679">
    <property type="protein sequence ID" value="ESA11740.1"/>
    <property type="molecule type" value="Genomic_DNA"/>
</dbReference>
<name>U9TUF8_RHIID</name>
<gene>
    <name evidence="2" type="ORF">GLOINDRAFT_27944</name>
</gene>
<dbReference type="AlphaFoldDB" id="U9TUF8"/>
<organism evidence="2">
    <name type="scientific">Rhizophagus irregularis (strain DAOM 181602 / DAOM 197198 / MUCL 43194)</name>
    <name type="common">Arbuscular mycorrhizal fungus</name>
    <name type="synonym">Glomus intraradices</name>
    <dbReference type="NCBI Taxonomy" id="747089"/>
    <lineage>
        <taxon>Eukaryota</taxon>
        <taxon>Fungi</taxon>
        <taxon>Fungi incertae sedis</taxon>
        <taxon>Mucoromycota</taxon>
        <taxon>Glomeromycotina</taxon>
        <taxon>Glomeromycetes</taxon>
        <taxon>Glomerales</taxon>
        <taxon>Glomeraceae</taxon>
        <taxon>Rhizophagus</taxon>
    </lineage>
</organism>
<evidence type="ECO:0000256" key="1">
    <source>
        <dbReference type="SAM" id="Phobius"/>
    </source>
</evidence>
<sequence>MLRVRRITGLANLVPSKFLIQDSIKRKHEEVYIWYVGYMFVHTSYLVAIANLFEDKFRVYQKKMSQVLRSEWSWTQGF</sequence>
<accession>U9TUF8</accession>
<dbReference type="HOGENOM" id="CLU_2623228_0_0_1"/>
<keyword evidence="1" id="KW-1133">Transmembrane helix</keyword>
<keyword evidence="1" id="KW-0472">Membrane</keyword>
<proteinExistence type="predicted"/>
<reference evidence="2" key="1">
    <citation type="submission" date="2013-07" db="EMBL/GenBank/DDBJ databases">
        <title>The genome of an arbuscular mycorrhizal fungus provides insights into the evolution of the oldest plant symbiosis.</title>
        <authorList>
            <consortium name="DOE Joint Genome Institute"/>
            <person name="Tisserant E."/>
            <person name="Malbreil M."/>
            <person name="Kuo A."/>
            <person name="Kohler A."/>
            <person name="Symeonidi A."/>
            <person name="Balestrini R."/>
            <person name="Charron P."/>
            <person name="Duensing N."/>
            <person name="Frei-dit-Frey N."/>
            <person name="Gianinazzi-Pearson V."/>
            <person name="Gilbert B."/>
            <person name="Handa Y."/>
            <person name="Hijri M."/>
            <person name="Kaul R."/>
            <person name="Kawaguchi M."/>
            <person name="Krajinski F."/>
            <person name="Lammers P."/>
            <person name="Lapierre D."/>
            <person name="Masclaux F.G."/>
            <person name="Murat C."/>
            <person name="Morin E."/>
            <person name="Ndikumana S."/>
            <person name="Pagni M."/>
            <person name="Petitpierre D."/>
            <person name="Requena N."/>
            <person name="Rosikiewicz P."/>
            <person name="Riley R."/>
            <person name="Saito K."/>
            <person name="San Clemente H."/>
            <person name="Shapiro H."/>
            <person name="van Tuinen D."/>
            <person name="Becard G."/>
            <person name="Bonfante P."/>
            <person name="Paszkowski U."/>
            <person name="Shachar-Hill Y."/>
            <person name="Young J.P."/>
            <person name="Sanders I.R."/>
            <person name="Henrissat B."/>
            <person name="Rensing S.A."/>
            <person name="Grigoriev I.V."/>
            <person name="Corradi N."/>
            <person name="Roux C."/>
            <person name="Martin F."/>
        </authorList>
    </citation>
    <scope>NUCLEOTIDE SEQUENCE</scope>
    <source>
        <strain evidence="2">DAOM 197198</strain>
    </source>
</reference>
<keyword evidence="1" id="KW-0812">Transmembrane</keyword>
<evidence type="ECO:0000313" key="2">
    <source>
        <dbReference type="EMBL" id="ESA11740.1"/>
    </source>
</evidence>
<feature type="transmembrane region" description="Helical" evidence="1">
    <location>
        <begin position="32"/>
        <end position="53"/>
    </location>
</feature>
<protein>
    <submittedName>
        <fullName evidence="2">Uncharacterized protein</fullName>
    </submittedName>
</protein>